<dbReference type="AlphaFoldDB" id="A0A3M3RR06"/>
<dbReference type="EMBL" id="RBPJ01000108">
    <property type="protein sequence ID" value="RMN98889.1"/>
    <property type="molecule type" value="Genomic_DNA"/>
</dbReference>
<sequence>MESMRNSQDTCKGLSADDDDTQDFVRRRKLGKTLQSRHYPLVFLIIASATGYAATQYAGSVAPVVAQRPDVPIQKLLLADITSHTEHSPKIEARPLTLPECLGADNLIDEAVIACRFGSSQKAVNRSNAQGMVSARYMSHYKAQRQMPQPKLAAAQFVESAIVLQWDRTRTYRAEWVVTDNQIDDTSVCRNWRGGSIEYRECRKGAKVYFKEQCKRLAESASRQRYCSAASGFSPLG</sequence>
<dbReference type="Proteomes" id="UP000269335">
    <property type="component" value="Unassembled WGS sequence"/>
</dbReference>
<protein>
    <submittedName>
        <fullName evidence="2">Uncharacterized protein</fullName>
    </submittedName>
</protein>
<dbReference type="Proteomes" id="UP000270524">
    <property type="component" value="Unassembled WGS sequence"/>
</dbReference>
<organism evidence="2 4">
    <name type="scientific">Pseudomonas cannabina</name>
    <dbReference type="NCBI Taxonomy" id="86840"/>
    <lineage>
        <taxon>Bacteria</taxon>
        <taxon>Pseudomonadati</taxon>
        <taxon>Pseudomonadota</taxon>
        <taxon>Gammaproteobacteria</taxon>
        <taxon>Pseudomonadales</taxon>
        <taxon>Pseudomonadaceae</taxon>
        <taxon>Pseudomonas</taxon>
    </lineage>
</organism>
<comment type="caution">
    <text evidence="2">The sequence shown here is derived from an EMBL/GenBank/DDBJ whole genome shotgun (WGS) entry which is preliminary data.</text>
</comment>
<dbReference type="EMBL" id="RBPH01000073">
    <property type="protein sequence ID" value="RMN83433.1"/>
    <property type="molecule type" value="Genomic_DNA"/>
</dbReference>
<evidence type="ECO:0000313" key="1">
    <source>
        <dbReference type="EMBL" id="RMN83433.1"/>
    </source>
</evidence>
<evidence type="ECO:0000313" key="4">
    <source>
        <dbReference type="Proteomes" id="UP000270524"/>
    </source>
</evidence>
<name>A0A3M3RR06_PSECA</name>
<accession>A0A3M3RR06</accession>
<proteinExistence type="predicted"/>
<reference evidence="3 4" key="1">
    <citation type="submission" date="2018-08" db="EMBL/GenBank/DDBJ databases">
        <title>Recombination of ecologically and evolutionarily significant loci maintains genetic cohesion in the Pseudomonas syringae species complex.</title>
        <authorList>
            <person name="Dillon M."/>
            <person name="Thakur S."/>
            <person name="Almeida R.N.D."/>
            <person name="Weir B.S."/>
            <person name="Guttman D.S."/>
        </authorList>
    </citation>
    <scope>NUCLEOTIDE SEQUENCE [LARGE SCALE GENOMIC DNA]</scope>
    <source>
        <strain evidence="1 3">ICMP 15201</strain>
        <strain evidence="2 4">ICMP 15203</strain>
    </source>
</reference>
<gene>
    <name evidence="2" type="ORF">ALQ51_02028</name>
    <name evidence="1" type="ORF">ALQ53_102816</name>
</gene>
<evidence type="ECO:0000313" key="3">
    <source>
        <dbReference type="Proteomes" id="UP000269335"/>
    </source>
</evidence>
<evidence type="ECO:0000313" key="2">
    <source>
        <dbReference type="EMBL" id="RMN98889.1"/>
    </source>
</evidence>